<feature type="compositionally biased region" description="Polar residues" evidence="1">
    <location>
        <begin position="77"/>
        <end position="90"/>
    </location>
</feature>
<keyword evidence="2" id="KW-0812">Transmembrane</keyword>
<dbReference type="Proteomes" id="UP000494106">
    <property type="component" value="Unassembled WGS sequence"/>
</dbReference>
<accession>A0A8S0ZX99</accession>
<evidence type="ECO:0000313" key="4">
    <source>
        <dbReference type="EMBL" id="CAB3238669.1"/>
    </source>
</evidence>
<sequence>MSSRLDNASIIFVIIILIIGYPNTFLRFRLQSFPYPNSNSASAISSYRLRSSDSELSYYDQSYPNSNQRLVRIADKNSGSGDGEQQSSRSRIPDYDENERFKDSSRPPDSHYPPEESSHPSSPQHESPPPSPKSRIPDYDEYARFKNSSRPPDSHYPMGPGPKFRKKSSCDHAISSMELVVWTSILSVCLFYNII</sequence>
<evidence type="ECO:0000313" key="5">
    <source>
        <dbReference type="Proteomes" id="UP000494106"/>
    </source>
</evidence>
<dbReference type="Proteomes" id="UP000494256">
    <property type="component" value="Unassembled WGS sequence"/>
</dbReference>
<keyword evidence="2" id="KW-1133">Transmembrane helix</keyword>
<evidence type="ECO:0000256" key="2">
    <source>
        <dbReference type="SAM" id="Phobius"/>
    </source>
</evidence>
<evidence type="ECO:0000313" key="6">
    <source>
        <dbReference type="Proteomes" id="UP000494256"/>
    </source>
</evidence>
<proteinExistence type="predicted"/>
<evidence type="ECO:0000256" key="1">
    <source>
        <dbReference type="SAM" id="MobiDB-lite"/>
    </source>
</evidence>
<organism evidence="3 6">
    <name type="scientific">Arctia plantaginis</name>
    <name type="common">Wood tiger moth</name>
    <name type="synonym">Phalaena plantaginis</name>
    <dbReference type="NCBI Taxonomy" id="874455"/>
    <lineage>
        <taxon>Eukaryota</taxon>
        <taxon>Metazoa</taxon>
        <taxon>Ecdysozoa</taxon>
        <taxon>Arthropoda</taxon>
        <taxon>Hexapoda</taxon>
        <taxon>Insecta</taxon>
        <taxon>Pterygota</taxon>
        <taxon>Neoptera</taxon>
        <taxon>Endopterygota</taxon>
        <taxon>Lepidoptera</taxon>
        <taxon>Glossata</taxon>
        <taxon>Ditrysia</taxon>
        <taxon>Noctuoidea</taxon>
        <taxon>Erebidae</taxon>
        <taxon>Arctiinae</taxon>
        <taxon>Arctia</taxon>
    </lineage>
</organism>
<dbReference type="AlphaFoldDB" id="A0A8S0ZX99"/>
<feature type="transmembrane region" description="Helical" evidence="2">
    <location>
        <begin position="6"/>
        <end position="26"/>
    </location>
</feature>
<dbReference type="OrthoDB" id="7469748at2759"/>
<feature type="compositionally biased region" description="Basic and acidic residues" evidence="1">
    <location>
        <begin position="91"/>
        <end position="118"/>
    </location>
</feature>
<keyword evidence="5" id="KW-1185">Reference proteome</keyword>
<gene>
    <name evidence="4" type="ORF">APLA_LOCUS7489</name>
    <name evidence="3" type="ORF">APLA_LOCUS7618</name>
</gene>
<feature type="compositionally biased region" description="Basic and acidic residues" evidence="1">
    <location>
        <begin position="135"/>
        <end position="144"/>
    </location>
</feature>
<evidence type="ECO:0000313" key="3">
    <source>
        <dbReference type="EMBL" id="CAB3237016.1"/>
    </source>
</evidence>
<name>A0A8S0ZX99_ARCPL</name>
<feature type="region of interest" description="Disordered" evidence="1">
    <location>
        <begin position="75"/>
        <end position="168"/>
    </location>
</feature>
<dbReference type="EMBL" id="CADEBC010000498">
    <property type="protein sequence ID" value="CAB3238669.1"/>
    <property type="molecule type" value="Genomic_DNA"/>
</dbReference>
<comment type="caution">
    <text evidence="3">The sequence shown here is derived from an EMBL/GenBank/DDBJ whole genome shotgun (WGS) entry which is preliminary data.</text>
</comment>
<protein>
    <submittedName>
        <fullName evidence="3">Uncharacterized protein</fullName>
    </submittedName>
</protein>
<dbReference type="EMBL" id="CADEBD010000303">
    <property type="protein sequence ID" value="CAB3237016.1"/>
    <property type="molecule type" value="Genomic_DNA"/>
</dbReference>
<reference evidence="5 6" key="1">
    <citation type="submission" date="2020-04" db="EMBL/GenBank/DDBJ databases">
        <authorList>
            <person name="Wallbank WR R."/>
            <person name="Pardo Diaz C."/>
            <person name="Kozak K."/>
            <person name="Martin S."/>
            <person name="Jiggins C."/>
            <person name="Moest M."/>
            <person name="Warren A I."/>
            <person name="Byers J.R.P. K."/>
            <person name="Montejo-Kovacevich G."/>
            <person name="Yen C E."/>
        </authorList>
    </citation>
    <scope>NUCLEOTIDE SEQUENCE [LARGE SCALE GENOMIC DNA]</scope>
</reference>
<keyword evidence="2" id="KW-0472">Membrane</keyword>